<dbReference type="FunFam" id="3.40.640.10:FF:000013">
    <property type="entry name" value="4-aminobutyrate aminotransferase"/>
    <property type="match status" value="1"/>
</dbReference>
<dbReference type="PROSITE" id="PS00600">
    <property type="entry name" value="AA_TRANSFER_CLASS_3"/>
    <property type="match status" value="1"/>
</dbReference>
<dbReference type="InterPro" id="IPR005814">
    <property type="entry name" value="Aminotrans_3"/>
</dbReference>
<evidence type="ECO:0000256" key="1">
    <source>
        <dbReference type="ARBA" id="ARBA00001933"/>
    </source>
</evidence>
<proteinExistence type="inferred from homology"/>
<accession>A0A1P8EKI6</accession>
<evidence type="ECO:0000256" key="5">
    <source>
        <dbReference type="ARBA" id="ARBA00022898"/>
    </source>
</evidence>
<dbReference type="PIRSF" id="PIRSF000521">
    <property type="entry name" value="Transaminase_4ab_Lys_Orn"/>
    <property type="match status" value="1"/>
</dbReference>
<dbReference type="InterPro" id="IPR015424">
    <property type="entry name" value="PyrdxlP-dep_Trfase"/>
</dbReference>
<evidence type="ECO:0000256" key="2">
    <source>
        <dbReference type="ARBA" id="ARBA00008954"/>
    </source>
</evidence>
<dbReference type="CDD" id="cd00610">
    <property type="entry name" value="OAT_like"/>
    <property type="match status" value="1"/>
</dbReference>
<dbReference type="AlphaFoldDB" id="A0A1P8EKI6"/>
<evidence type="ECO:0000256" key="3">
    <source>
        <dbReference type="ARBA" id="ARBA00022576"/>
    </source>
</evidence>
<dbReference type="GO" id="GO:0030170">
    <property type="term" value="F:pyridoxal phosphate binding"/>
    <property type="evidence" value="ECO:0007669"/>
    <property type="project" value="InterPro"/>
</dbReference>
<evidence type="ECO:0000313" key="9">
    <source>
        <dbReference type="Proteomes" id="UP000185674"/>
    </source>
</evidence>
<keyword evidence="3 8" id="KW-0032">Aminotransferase</keyword>
<dbReference type="GO" id="GO:0042802">
    <property type="term" value="F:identical protein binding"/>
    <property type="evidence" value="ECO:0007669"/>
    <property type="project" value="TreeGrafter"/>
</dbReference>
<gene>
    <name evidence="8" type="primary">gabT</name>
    <name evidence="7" type="ORF">BEN76_12100</name>
    <name evidence="8" type="ORF">RHP80_05290</name>
</gene>
<dbReference type="Gene3D" id="3.40.640.10">
    <property type="entry name" value="Type I PLP-dependent aspartate aminotransferase-like (Major domain)"/>
    <property type="match status" value="1"/>
</dbReference>
<dbReference type="InterPro" id="IPR004632">
    <property type="entry name" value="4NH2But_aminotransferase_bac"/>
</dbReference>
<dbReference type="PANTHER" id="PTHR11986">
    <property type="entry name" value="AMINOTRANSFERASE CLASS III"/>
    <property type="match status" value="1"/>
</dbReference>
<dbReference type="EC" id="2.6.1.19" evidence="8"/>
<dbReference type="PANTHER" id="PTHR11986:SF58">
    <property type="entry name" value="LEUCINE_METHIONINE RACEMASE"/>
    <property type="match status" value="1"/>
</dbReference>
<dbReference type="KEGG" id="asol:BEN76_12100"/>
<comment type="similarity">
    <text evidence="2 6">Belongs to the class-III pyridoxal-phosphate-dependent aminotransferase family.</text>
</comment>
<dbReference type="GO" id="GO:0034386">
    <property type="term" value="F:4-aminobutyrate:2-oxoglutarate transaminase activity"/>
    <property type="evidence" value="ECO:0007669"/>
    <property type="project" value="UniProtKB-EC"/>
</dbReference>
<evidence type="ECO:0000256" key="4">
    <source>
        <dbReference type="ARBA" id="ARBA00022679"/>
    </source>
</evidence>
<dbReference type="RefSeq" id="WP_004944850.1">
    <property type="nucleotide sequence ID" value="NZ_BKCR01000011.1"/>
</dbReference>
<evidence type="ECO:0000256" key="6">
    <source>
        <dbReference type="RuleBase" id="RU003560"/>
    </source>
</evidence>
<dbReference type="Gene3D" id="3.90.1150.10">
    <property type="entry name" value="Aspartate Aminotransferase, domain 1"/>
    <property type="match status" value="1"/>
</dbReference>
<dbReference type="EMBL" id="CP134206">
    <property type="protein sequence ID" value="WND06564.1"/>
    <property type="molecule type" value="Genomic_DNA"/>
</dbReference>
<sequence length="431" mass="45987">MDTKHSALNQRKQQATPRGVGVMCQWYADKAENATIWDAQGNAFTDFAGGIAVLNTGHRHPKVIAAVQAQLEKFTHTAYQVTPYESYVSLAERINALAPIAGPAKTAFFTTGAEAVENAVKIARSYTGRQGIITFGNAFHGRSFMTMAMTGKTAPYKRDFGLMPGGVFHARYPVASRGISVDAAMESIDNIFSEDVAPHDVAAIVLEPVQGEGGFNIVPADFLKRVRALCDKHGILLIADEVQSGFARTGKVYAMDHYETKADLITMAKSLGGGFPISGVVGRAEVMDAPNPGGLGGTYAGNPIAVAAAHAVIDAIEEEQLCERANVLGAELVSVLEQLQQATDQAIIDIRALGSMVAAEFETAEQAKAVQTYAMEHGLLLLTCGKYANVIRFLYPLTIPTEQFRSGLEILKQGVLALNAETHSTAVGQTA</sequence>
<name>A0A1P8EKI6_9GAMM</name>
<dbReference type="STRING" id="487316.BEN76_12100"/>
<reference evidence="7 9" key="1">
    <citation type="submission" date="2016-08" db="EMBL/GenBank/DDBJ databases">
        <title>Complete genome sequence of Acinetobacter baylyi strain GFJ2.</title>
        <authorList>
            <person name="Tabata M."/>
            <person name="Kuboki S."/>
            <person name="Gibu N."/>
            <person name="Kinouchi Y."/>
            <person name="Vangnai A."/>
            <person name="Kasai D."/>
            <person name="Fukuda M."/>
        </authorList>
    </citation>
    <scope>NUCLEOTIDE SEQUENCE [LARGE SCALE GENOMIC DNA]</scope>
    <source>
        <strain evidence="7 9">GFJ2</strain>
    </source>
</reference>
<protein>
    <submittedName>
        <fullName evidence="7">4-aminobutyrate transaminase</fullName>
    </submittedName>
    <submittedName>
        <fullName evidence="8">4-aminobutyrate--2-oxoglutarate transaminase</fullName>
        <ecNumber evidence="8">2.6.1.19</ecNumber>
    </submittedName>
</protein>
<dbReference type="Pfam" id="PF00202">
    <property type="entry name" value="Aminotran_3"/>
    <property type="match status" value="1"/>
</dbReference>
<dbReference type="eggNOG" id="COG0160">
    <property type="taxonomic scope" value="Bacteria"/>
</dbReference>
<dbReference type="InterPro" id="IPR015422">
    <property type="entry name" value="PyrdxlP-dep_Trfase_small"/>
</dbReference>
<dbReference type="GO" id="GO:0009448">
    <property type="term" value="P:gamma-aminobutyric acid metabolic process"/>
    <property type="evidence" value="ECO:0007669"/>
    <property type="project" value="InterPro"/>
</dbReference>
<reference evidence="8" key="2">
    <citation type="submission" date="2023-09" db="EMBL/GenBank/DDBJ databases">
        <title>Acinetobacter soli.</title>
        <authorList>
            <person name="Kim B."/>
            <person name="Kim D."/>
            <person name="Park D."/>
        </authorList>
    </citation>
    <scope>NUCLEOTIDE SEQUENCE</scope>
    <source>
        <strain evidence="8">2023.05</strain>
    </source>
</reference>
<dbReference type="NCBIfam" id="TIGR00700">
    <property type="entry name" value="GABAtrnsam"/>
    <property type="match status" value="1"/>
</dbReference>
<dbReference type="GeneID" id="67512873"/>
<comment type="cofactor">
    <cofactor evidence="1">
        <name>pyridoxal 5'-phosphate</name>
        <dbReference type="ChEBI" id="CHEBI:597326"/>
    </cofactor>
</comment>
<dbReference type="InterPro" id="IPR049704">
    <property type="entry name" value="Aminotrans_3_PPA_site"/>
</dbReference>
<organism evidence="7 9">
    <name type="scientific">Acinetobacter soli</name>
    <dbReference type="NCBI Taxonomy" id="487316"/>
    <lineage>
        <taxon>Bacteria</taxon>
        <taxon>Pseudomonadati</taxon>
        <taxon>Pseudomonadota</taxon>
        <taxon>Gammaproteobacteria</taxon>
        <taxon>Moraxellales</taxon>
        <taxon>Moraxellaceae</taxon>
        <taxon>Acinetobacter</taxon>
    </lineage>
</organism>
<keyword evidence="5 6" id="KW-0663">Pyridoxal phosphate</keyword>
<dbReference type="Proteomes" id="UP001256400">
    <property type="component" value="Chromosome"/>
</dbReference>
<evidence type="ECO:0000313" key="7">
    <source>
        <dbReference type="EMBL" id="APV36713.1"/>
    </source>
</evidence>
<dbReference type="InterPro" id="IPR015421">
    <property type="entry name" value="PyrdxlP-dep_Trfase_major"/>
</dbReference>
<dbReference type="EMBL" id="CP016896">
    <property type="protein sequence ID" value="APV36713.1"/>
    <property type="molecule type" value="Genomic_DNA"/>
</dbReference>
<evidence type="ECO:0000313" key="8">
    <source>
        <dbReference type="EMBL" id="WND06564.1"/>
    </source>
</evidence>
<dbReference type="SUPFAM" id="SSF53383">
    <property type="entry name" value="PLP-dependent transferases"/>
    <property type="match status" value="1"/>
</dbReference>
<dbReference type="Proteomes" id="UP000185674">
    <property type="component" value="Chromosome"/>
</dbReference>
<keyword evidence="4 8" id="KW-0808">Transferase</keyword>
<dbReference type="InterPro" id="IPR050103">
    <property type="entry name" value="Class-III_PLP-dep_AT"/>
</dbReference>